<dbReference type="PANTHER" id="PTHR42743">
    <property type="entry name" value="AMINO-ACID AMINOTRANSFERASE"/>
    <property type="match status" value="1"/>
</dbReference>
<evidence type="ECO:0000313" key="3">
    <source>
        <dbReference type="Proteomes" id="UP000067448"/>
    </source>
</evidence>
<reference evidence="3" key="3">
    <citation type="submission" date="2016-02" db="EMBL/GenBank/DDBJ databases">
        <title>Draft genome of pathogenic Streptomyces sp. in Japan.</title>
        <authorList>
            <person name="Tomihama T."/>
            <person name="Ikenaga M."/>
            <person name="Sakai M."/>
            <person name="Okubo T."/>
            <person name="Ikeda S."/>
        </authorList>
    </citation>
    <scope>NUCLEOTIDE SEQUENCE [LARGE SCALE GENOMIC DNA]</scope>
    <source>
        <strain evidence="3">S58</strain>
    </source>
</reference>
<dbReference type="InterPro" id="IPR043132">
    <property type="entry name" value="BCAT-like_C"/>
</dbReference>
<dbReference type="AlphaFoldDB" id="A0A124C3H2"/>
<dbReference type="Gene3D" id="3.20.10.10">
    <property type="entry name" value="D-amino Acid Aminotransferase, subunit A, domain 2"/>
    <property type="match status" value="1"/>
</dbReference>
<comment type="caution">
    <text evidence="2">The sequence shown here is derived from an EMBL/GenBank/DDBJ whole genome shotgun (WGS) entry which is preliminary data.</text>
</comment>
<dbReference type="NCBIfam" id="NF006734">
    <property type="entry name" value="PRK09266.1"/>
    <property type="match status" value="1"/>
</dbReference>
<comment type="similarity">
    <text evidence="1">Belongs to the class-IV pyridoxal-phosphate-dependent aminotransferase family.</text>
</comment>
<dbReference type="Proteomes" id="UP000067448">
    <property type="component" value="Unassembled WGS sequence"/>
</dbReference>
<dbReference type="Gene3D" id="3.30.470.10">
    <property type="match status" value="1"/>
</dbReference>
<evidence type="ECO:0000256" key="1">
    <source>
        <dbReference type="ARBA" id="ARBA00009320"/>
    </source>
</evidence>
<accession>A0A124C3H2</accession>
<dbReference type="OrthoDB" id="8912228at2"/>
<organism evidence="2 3">
    <name type="scientific">Streptomyces scabiei</name>
    <dbReference type="NCBI Taxonomy" id="1930"/>
    <lineage>
        <taxon>Bacteria</taxon>
        <taxon>Bacillati</taxon>
        <taxon>Actinomycetota</taxon>
        <taxon>Actinomycetes</taxon>
        <taxon>Kitasatosporales</taxon>
        <taxon>Streptomycetaceae</taxon>
        <taxon>Streptomyces</taxon>
    </lineage>
</organism>
<dbReference type="PANTHER" id="PTHR42743:SF13">
    <property type="entry name" value="P-LOOP CONTAINING NUCLEOSIDE TRIPHOSPHATE HYDROLASE PROTEIN"/>
    <property type="match status" value="1"/>
</dbReference>
<sequence>MLGGMATLDGNPVSADDLLPLALTNVGHFTSMRVDGDGSIRGLALHMERLVRDCKAVWGADLDTALVRDYVRRGLEGQSGPCVVRVTIYDPKVEMGHPADADEPRILVSVRSAGALPPEPLRAMSVTYERDLPEVKHIGLFGALHARGAAQRAGFGDALFVGRDGRVSEGGTWNVAFIDGNGTVVWPQAPVLPGVTMALLQKHANGIEHRTAPVTLDQAKRMAAVFATNTSIGVRALSVIDDKELPTEHPVLSALRETYLSIPGETL</sequence>
<reference evidence="2 3" key="2">
    <citation type="journal article" date="2016" name="Genome Announc.">
        <title>Draft Genome Sequences of Streptomyces scabiei S58, Streptomyces turgidiscabies T45, and Streptomyces acidiscabies a10, the Pathogens of Potato Common Scab, Isolated in Japan.</title>
        <authorList>
            <person name="Tomihama T."/>
            <person name="Nishi Y."/>
            <person name="Sakai M."/>
            <person name="Ikenaga M."/>
            <person name="Okubo T."/>
            <person name="Ikeda S."/>
        </authorList>
    </citation>
    <scope>NUCLEOTIDE SEQUENCE [LARGE SCALE GENOMIC DNA]</scope>
    <source>
        <strain evidence="2 3">S58</strain>
    </source>
</reference>
<reference evidence="3" key="1">
    <citation type="submission" date="2015-11" db="EMBL/GenBank/DDBJ databases">
        <authorList>
            <consortium name="Cross-ministerial Strategic Innovation Promotion Program (SIP) consortium"/>
            <person name="Tomihama T."/>
            <person name="Ikenaga M."/>
            <person name="Sakai M."/>
            <person name="Okubo T."/>
            <person name="Ikeda S."/>
        </authorList>
    </citation>
    <scope>NUCLEOTIDE SEQUENCE [LARGE SCALE GENOMIC DNA]</scope>
    <source>
        <strain evidence="3">S58</strain>
    </source>
</reference>
<name>A0A124C3H2_STRSC</name>
<dbReference type="InterPro" id="IPR036038">
    <property type="entry name" value="Aminotransferase-like"/>
</dbReference>
<evidence type="ECO:0008006" key="4">
    <source>
        <dbReference type="Google" id="ProtNLM"/>
    </source>
</evidence>
<gene>
    <name evidence="2" type="ORF">SsS58_01630</name>
</gene>
<dbReference type="GO" id="GO:0003824">
    <property type="term" value="F:catalytic activity"/>
    <property type="evidence" value="ECO:0007669"/>
    <property type="project" value="InterPro"/>
</dbReference>
<dbReference type="InterPro" id="IPR050571">
    <property type="entry name" value="Class-IV_PLP-Dep_Aminotrnsfr"/>
</dbReference>
<dbReference type="InterPro" id="IPR001544">
    <property type="entry name" value="Aminotrans_IV"/>
</dbReference>
<dbReference type="EMBL" id="BCMM01000005">
    <property type="protein sequence ID" value="GAQ61281.1"/>
    <property type="molecule type" value="Genomic_DNA"/>
</dbReference>
<dbReference type="GO" id="GO:0046394">
    <property type="term" value="P:carboxylic acid biosynthetic process"/>
    <property type="evidence" value="ECO:0007669"/>
    <property type="project" value="UniProtKB-ARBA"/>
</dbReference>
<dbReference type="InterPro" id="IPR043131">
    <property type="entry name" value="BCAT-like_N"/>
</dbReference>
<dbReference type="Pfam" id="PF01063">
    <property type="entry name" value="Aminotran_4"/>
    <property type="match status" value="1"/>
</dbReference>
<proteinExistence type="inferred from homology"/>
<evidence type="ECO:0000313" key="2">
    <source>
        <dbReference type="EMBL" id="GAQ61281.1"/>
    </source>
</evidence>
<dbReference type="SUPFAM" id="SSF56752">
    <property type="entry name" value="D-aminoacid aminotransferase-like PLP-dependent enzymes"/>
    <property type="match status" value="1"/>
</dbReference>
<protein>
    <recommendedName>
        <fullName evidence="4">Aminotransferase</fullName>
    </recommendedName>
</protein>